<organism evidence="8 9">
    <name type="scientific">Smittium megazygosporum</name>
    <dbReference type="NCBI Taxonomy" id="133381"/>
    <lineage>
        <taxon>Eukaryota</taxon>
        <taxon>Fungi</taxon>
        <taxon>Fungi incertae sedis</taxon>
        <taxon>Zoopagomycota</taxon>
        <taxon>Kickxellomycotina</taxon>
        <taxon>Harpellomycetes</taxon>
        <taxon>Harpellales</taxon>
        <taxon>Legeriomycetaceae</taxon>
        <taxon>Smittium</taxon>
    </lineage>
</organism>
<dbReference type="EMBL" id="MBFS01000024">
    <property type="protein sequence ID" value="PVV05237.1"/>
    <property type="molecule type" value="Genomic_DNA"/>
</dbReference>
<reference evidence="8 9" key="1">
    <citation type="journal article" date="2018" name="MBio">
        <title>Comparative Genomics Reveals the Core Gene Toolbox for the Fungus-Insect Symbiosis.</title>
        <authorList>
            <person name="Wang Y."/>
            <person name="Stata M."/>
            <person name="Wang W."/>
            <person name="Stajich J.E."/>
            <person name="White M.M."/>
            <person name="Moncalvo J.M."/>
        </authorList>
    </citation>
    <scope>NUCLEOTIDE SEQUENCE [LARGE SCALE GENOMIC DNA]</scope>
    <source>
        <strain evidence="8 9">SC-DP-2</strain>
    </source>
</reference>
<dbReference type="GO" id="GO:0051301">
    <property type="term" value="P:cell division"/>
    <property type="evidence" value="ECO:0007669"/>
    <property type="project" value="UniProtKB-KW"/>
</dbReference>
<keyword evidence="5" id="KW-0131">Cell cycle</keyword>
<evidence type="ECO:0000313" key="9">
    <source>
        <dbReference type="Proteomes" id="UP000245609"/>
    </source>
</evidence>
<feature type="compositionally biased region" description="Low complexity" evidence="6">
    <location>
        <begin position="299"/>
        <end position="311"/>
    </location>
</feature>
<dbReference type="Pfam" id="PF12348">
    <property type="entry name" value="CLASP_N"/>
    <property type="match status" value="1"/>
</dbReference>
<dbReference type="STRING" id="133381.A0A2T9ZL29"/>
<dbReference type="OrthoDB" id="46159at2759"/>
<dbReference type="GO" id="GO:0005874">
    <property type="term" value="C:microtubule"/>
    <property type="evidence" value="ECO:0007669"/>
    <property type="project" value="UniProtKB-KW"/>
</dbReference>
<feature type="compositionally biased region" description="Polar residues" evidence="6">
    <location>
        <begin position="287"/>
        <end position="298"/>
    </location>
</feature>
<dbReference type="InterPro" id="IPR024395">
    <property type="entry name" value="CLASP_N_dom"/>
</dbReference>
<feature type="compositionally biased region" description="Low complexity" evidence="6">
    <location>
        <begin position="773"/>
        <end position="793"/>
    </location>
</feature>
<feature type="compositionally biased region" description="Polar residues" evidence="6">
    <location>
        <begin position="664"/>
        <end position="691"/>
    </location>
</feature>
<evidence type="ECO:0000256" key="5">
    <source>
        <dbReference type="ARBA" id="ARBA00022776"/>
    </source>
</evidence>
<feature type="region of interest" description="Disordered" evidence="6">
    <location>
        <begin position="769"/>
        <end position="799"/>
    </location>
</feature>
<protein>
    <recommendedName>
        <fullName evidence="7">TOG domain-containing protein</fullName>
    </recommendedName>
</protein>
<comment type="caution">
    <text evidence="8">The sequence shown here is derived from an EMBL/GenBank/DDBJ whole genome shotgun (WGS) entry which is preliminary data.</text>
</comment>
<dbReference type="InterPro" id="IPR016024">
    <property type="entry name" value="ARM-type_fold"/>
</dbReference>
<dbReference type="InterPro" id="IPR034085">
    <property type="entry name" value="TOG"/>
</dbReference>
<dbReference type="Proteomes" id="UP000245609">
    <property type="component" value="Unassembled WGS sequence"/>
</dbReference>
<evidence type="ECO:0000256" key="6">
    <source>
        <dbReference type="SAM" id="MobiDB-lite"/>
    </source>
</evidence>
<comment type="subcellular location">
    <subcellularLocation>
        <location evidence="1">Cytoplasm</location>
        <location evidence="1">Cytoskeleton</location>
        <location evidence="1">Spindle</location>
    </subcellularLocation>
</comment>
<gene>
    <name evidence="8" type="ORF">BB560_000251</name>
</gene>
<evidence type="ECO:0000256" key="3">
    <source>
        <dbReference type="ARBA" id="ARBA00022618"/>
    </source>
</evidence>
<feature type="compositionally biased region" description="Polar residues" evidence="6">
    <location>
        <begin position="257"/>
        <end position="268"/>
    </location>
</feature>
<keyword evidence="3" id="KW-0132">Cell division</keyword>
<evidence type="ECO:0000256" key="4">
    <source>
        <dbReference type="ARBA" id="ARBA00022701"/>
    </source>
</evidence>
<feature type="region of interest" description="Disordered" evidence="6">
    <location>
        <begin position="257"/>
        <end position="381"/>
    </location>
</feature>
<comment type="similarity">
    <text evidence="2">Belongs to the CLASP family.</text>
</comment>
<proteinExistence type="inferred from homology"/>
<evidence type="ECO:0000313" key="8">
    <source>
        <dbReference type="EMBL" id="PVV05237.1"/>
    </source>
</evidence>
<accession>A0A2T9ZL29</accession>
<dbReference type="GO" id="GO:0005819">
    <property type="term" value="C:spindle"/>
    <property type="evidence" value="ECO:0007669"/>
    <property type="project" value="UniProtKB-SubCell"/>
</dbReference>
<dbReference type="InterPro" id="IPR011989">
    <property type="entry name" value="ARM-like"/>
</dbReference>
<evidence type="ECO:0000256" key="2">
    <source>
        <dbReference type="ARBA" id="ARBA00009549"/>
    </source>
</evidence>
<sequence length="1287" mass="145406">MIPNTKNIEVLTRSLVNGGDIDKKLSNLEALNSVVANDLTLSFNYLEKILIALSSSINTSQTRVCDAGLSSVQFLLQRASDPLEPKFYKSSINILLPSLIDRLSDSKLQIRSKVLVVLSQLWLSIFQFSALQIPYDNSPNSFKHSPSSNNDLFALFSKEIIKLAFLHKSFRVREMILHWIDQIATTYSEFDVLFFIPNIVNLLFDNNDNVRASAKFALSSLYRNKPQIQQILLDELSLRKNLRPAIISEITSNFTTKGSFGSRPSSASPYRDSYVVPKPPVSRQFYDRNTPSRTSTPMSSNKNVSSTSVNKFPISSTTKFHPRLSNNYLKSPLPSRIPPQQSSTVQRSIQSPRIIQQNPFSTPNTNNSNPQTPKNSSSTLKSLNQEPFATLEQPQTPKFNKPLPMSPPLDIKPIVLDSPKFMESYLSEFAACLEGKETEDNWTNRDRFIHILRRLTWGNSPIEFPNEFCLEIKKQKLNILKVLSSLRTSLAINSILLLQEISFRLNVNALSLTDFIFESLLKLCATTKKMVANAALKSLSTFVSFVPSNDFVFRSLSLSINSKSIPLRNCCISICTSIVSSDWFNQSNLSDKNQSILSQIITKGVNDSSAKIRLDSKELLGLIYIVDRIAFERVSKSLDPKTFSSYIKQTDSLALNTPSNKFKTYQNSNFSPNSSTPKRPSLSPSLSTARTIPQPKAASDKKNSSRISPTRKISISPTFESLMLSKDSEYSKIPDVYEDPEETQVVINSRLSLDKNFVFSHNPLKNREDFQFSSSQKSPRRSSTSSVGSNGHSLTASVSNSDVSRRLSSDFHNLSIYHSGESFSPTLNQINDLPNYTSSVAKDSMNDKLKKYISPSPTYQQDQKGLPKFNNPFNNKPSTSSNVSFGLPYSELMLIKEFSSEPKIFDAFGLRCSLDKSHLDSIEKYLKISEIIDPIINNPKNITDLNNDDYRYVYSENDIKLISRFIKDNSCSWLWKLTSIPHFTLAPANSVFSGCTLENIQVTSTPSLFEKLSFVITFFLRLPLNSSTGFAETTFYLDLCRHLIRKRCMFILDVSFINQFFWELLRLREFEDPNVSGLSDTALNLIIRSVDTNMMFLLFIDLFSRCPLPSLELKNTSTRVVQFGSLPADCLELVPSRPTSKLEDPFKNLLSTRILLYSLDLFNTFVTSLADSTFINIYVASIIGYLVKAAYHPRTAILNTSIFAIHSIKDALEIEDDIFYRILSDSISTLDDSGFEGFFKQSEQNFADLEKAYCSILDENSLKYFSTILVLNNSHKELLLKMCRDKF</sequence>
<dbReference type="SUPFAM" id="SSF48371">
    <property type="entry name" value="ARM repeat"/>
    <property type="match status" value="1"/>
</dbReference>
<feature type="compositionally biased region" description="Polar residues" evidence="6">
    <location>
        <begin position="313"/>
        <end position="329"/>
    </location>
</feature>
<dbReference type="Gene3D" id="1.25.10.10">
    <property type="entry name" value="Leucine-rich Repeat Variant"/>
    <property type="match status" value="2"/>
</dbReference>
<keyword evidence="5" id="KW-0498">Mitosis</keyword>
<evidence type="ECO:0000259" key="7">
    <source>
        <dbReference type="SMART" id="SM01349"/>
    </source>
</evidence>
<feature type="region of interest" description="Disordered" evidence="6">
    <location>
        <begin position="664"/>
        <end position="710"/>
    </location>
</feature>
<feature type="compositionally biased region" description="Low complexity" evidence="6">
    <location>
        <begin position="346"/>
        <end position="379"/>
    </location>
</feature>
<feature type="domain" description="TOG" evidence="7">
    <location>
        <begin position="1"/>
        <end position="259"/>
    </location>
</feature>
<keyword evidence="9" id="KW-1185">Reference proteome</keyword>
<evidence type="ECO:0000256" key="1">
    <source>
        <dbReference type="ARBA" id="ARBA00004186"/>
    </source>
</evidence>
<dbReference type="SMART" id="SM01349">
    <property type="entry name" value="TOG"/>
    <property type="match status" value="1"/>
</dbReference>
<name>A0A2T9ZL29_9FUNG</name>
<keyword evidence="4" id="KW-0493">Microtubule</keyword>